<dbReference type="AlphaFoldDB" id="A0A5C5X2D3"/>
<keyword evidence="1" id="KW-0812">Transmembrane</keyword>
<protein>
    <submittedName>
        <fullName evidence="2">Uncharacterized protein</fullName>
    </submittedName>
</protein>
<accession>A0A5C5X2D3</accession>
<feature type="transmembrane region" description="Helical" evidence="1">
    <location>
        <begin position="12"/>
        <end position="32"/>
    </location>
</feature>
<keyword evidence="1" id="KW-0472">Membrane</keyword>
<dbReference type="EMBL" id="SIHI01000001">
    <property type="protein sequence ID" value="TWT57187.1"/>
    <property type="molecule type" value="Genomic_DNA"/>
</dbReference>
<feature type="transmembrane region" description="Helical" evidence="1">
    <location>
        <begin position="88"/>
        <end position="111"/>
    </location>
</feature>
<gene>
    <name evidence="2" type="ORF">KOR42_05450</name>
</gene>
<feature type="transmembrane region" description="Helical" evidence="1">
    <location>
        <begin position="63"/>
        <end position="82"/>
    </location>
</feature>
<dbReference type="Proteomes" id="UP000317243">
    <property type="component" value="Unassembled WGS sequence"/>
</dbReference>
<name>A0A5C5X2D3_9PLAN</name>
<evidence type="ECO:0000313" key="2">
    <source>
        <dbReference type="EMBL" id="TWT57187.1"/>
    </source>
</evidence>
<feature type="transmembrane region" description="Helical" evidence="1">
    <location>
        <begin position="38"/>
        <end position="56"/>
    </location>
</feature>
<comment type="caution">
    <text evidence="2">The sequence shown here is derived from an EMBL/GenBank/DDBJ whole genome shotgun (WGS) entry which is preliminary data.</text>
</comment>
<keyword evidence="3" id="KW-1185">Reference proteome</keyword>
<organism evidence="2 3">
    <name type="scientific">Thalassoglobus neptunius</name>
    <dbReference type="NCBI Taxonomy" id="1938619"/>
    <lineage>
        <taxon>Bacteria</taxon>
        <taxon>Pseudomonadati</taxon>
        <taxon>Planctomycetota</taxon>
        <taxon>Planctomycetia</taxon>
        <taxon>Planctomycetales</taxon>
        <taxon>Planctomycetaceae</taxon>
        <taxon>Thalassoglobus</taxon>
    </lineage>
</organism>
<keyword evidence="1" id="KW-1133">Transmembrane helix</keyword>
<proteinExistence type="predicted"/>
<evidence type="ECO:0000313" key="3">
    <source>
        <dbReference type="Proteomes" id="UP000317243"/>
    </source>
</evidence>
<sequence>MPSDSRTFRTWPLFALILIGLGVLTECVVTVSQMNGPSGLIAAIPFLVVCFGLIGIARKRGSLSPFHFMAGTACILSCLLWLPSNLEAAELGLIGCGLCLTLFLVATILYFTQISIPAQSYQQISPQTDHAAPVQLETIPSEFLNFQELQEEHCDTDNVTQSWTRSVVEGELDQLEGVFTVEFAEGHRIVHFHIPVFPPFHSIPEGWCEADDDSYKVSLTQLYSYGTRVTVRRSGNAAEADTVQVNVVLSCPLPNRSAA</sequence>
<evidence type="ECO:0000256" key="1">
    <source>
        <dbReference type="SAM" id="Phobius"/>
    </source>
</evidence>
<reference evidence="2 3" key="1">
    <citation type="submission" date="2019-02" db="EMBL/GenBank/DDBJ databases">
        <title>Deep-cultivation of Planctomycetes and their phenomic and genomic characterization uncovers novel biology.</title>
        <authorList>
            <person name="Wiegand S."/>
            <person name="Jogler M."/>
            <person name="Boedeker C."/>
            <person name="Pinto D."/>
            <person name="Vollmers J."/>
            <person name="Rivas-Marin E."/>
            <person name="Kohn T."/>
            <person name="Peeters S.H."/>
            <person name="Heuer A."/>
            <person name="Rast P."/>
            <person name="Oberbeckmann S."/>
            <person name="Bunk B."/>
            <person name="Jeske O."/>
            <person name="Meyerdierks A."/>
            <person name="Storesund J.E."/>
            <person name="Kallscheuer N."/>
            <person name="Luecker S."/>
            <person name="Lage O.M."/>
            <person name="Pohl T."/>
            <person name="Merkel B.J."/>
            <person name="Hornburger P."/>
            <person name="Mueller R.-W."/>
            <person name="Bruemmer F."/>
            <person name="Labrenz M."/>
            <person name="Spormann A.M."/>
            <person name="Op Den Camp H."/>
            <person name="Overmann J."/>
            <person name="Amann R."/>
            <person name="Jetten M.S.M."/>
            <person name="Mascher T."/>
            <person name="Medema M.H."/>
            <person name="Devos D.P."/>
            <person name="Kaster A.-K."/>
            <person name="Ovreas L."/>
            <person name="Rohde M."/>
            <person name="Galperin M.Y."/>
            <person name="Jogler C."/>
        </authorList>
    </citation>
    <scope>NUCLEOTIDE SEQUENCE [LARGE SCALE GENOMIC DNA]</scope>
    <source>
        <strain evidence="2 3">KOR42</strain>
    </source>
</reference>